<dbReference type="Pfam" id="PF17820">
    <property type="entry name" value="PDZ_6"/>
    <property type="match status" value="1"/>
</dbReference>
<gene>
    <name evidence="13" type="ORF">FLL45_19455</name>
</gene>
<keyword evidence="4 11" id="KW-0732">Signal</keyword>
<evidence type="ECO:0000256" key="9">
    <source>
        <dbReference type="PIRSR" id="PIRSR611782-1"/>
    </source>
</evidence>
<dbReference type="OrthoDB" id="9758917at2"/>
<protein>
    <submittedName>
        <fullName evidence="13">DegQ family serine endoprotease</fullName>
    </submittedName>
</protein>
<evidence type="ECO:0000256" key="7">
    <source>
        <dbReference type="ARBA" id="ARBA00022801"/>
    </source>
</evidence>
<reference evidence="13 14" key="1">
    <citation type="submission" date="2019-06" db="EMBL/GenBank/DDBJ databases">
        <title>Draft genome of Aliikangiella marina GYP-15.</title>
        <authorList>
            <person name="Wang G."/>
        </authorList>
    </citation>
    <scope>NUCLEOTIDE SEQUENCE [LARGE SCALE GENOMIC DNA]</scope>
    <source>
        <strain evidence="13 14">GYP-15</strain>
    </source>
</reference>
<keyword evidence="6" id="KW-0574">Periplasm</keyword>
<feature type="active site" description="Charge relay system" evidence="9">
    <location>
        <position position="107"/>
    </location>
</feature>
<organism evidence="13 14">
    <name type="scientific">Aliikangiella marina</name>
    <dbReference type="NCBI Taxonomy" id="1712262"/>
    <lineage>
        <taxon>Bacteria</taxon>
        <taxon>Pseudomonadati</taxon>
        <taxon>Pseudomonadota</taxon>
        <taxon>Gammaproteobacteria</taxon>
        <taxon>Oceanospirillales</taxon>
        <taxon>Pleioneaceae</taxon>
        <taxon>Aliikangiella</taxon>
    </lineage>
</organism>
<evidence type="ECO:0000313" key="13">
    <source>
        <dbReference type="EMBL" id="TQV72434.1"/>
    </source>
</evidence>
<dbReference type="Proteomes" id="UP000317839">
    <property type="component" value="Unassembled WGS sequence"/>
</dbReference>
<evidence type="ECO:0000259" key="12">
    <source>
        <dbReference type="PROSITE" id="PS50106"/>
    </source>
</evidence>
<dbReference type="EMBL" id="VIKR01000005">
    <property type="protein sequence ID" value="TQV72434.1"/>
    <property type="molecule type" value="Genomic_DNA"/>
</dbReference>
<evidence type="ECO:0000256" key="2">
    <source>
        <dbReference type="ARBA" id="ARBA00010541"/>
    </source>
</evidence>
<keyword evidence="14" id="KW-1185">Reference proteome</keyword>
<feature type="binding site" evidence="10">
    <location>
        <position position="137"/>
    </location>
    <ligand>
        <name>substrate</name>
    </ligand>
</feature>
<dbReference type="RefSeq" id="WP_142943761.1">
    <property type="nucleotide sequence ID" value="NZ_VIKR01000005.1"/>
</dbReference>
<dbReference type="PROSITE" id="PS50106">
    <property type="entry name" value="PDZ"/>
    <property type="match status" value="2"/>
</dbReference>
<dbReference type="InterPro" id="IPR011782">
    <property type="entry name" value="Pept_S1C_Do"/>
</dbReference>
<dbReference type="InterPro" id="IPR001940">
    <property type="entry name" value="Peptidase_S1C"/>
</dbReference>
<dbReference type="InterPro" id="IPR009003">
    <property type="entry name" value="Peptidase_S1_PA"/>
</dbReference>
<feature type="active site" description="Charge relay system" evidence="9">
    <location>
        <position position="137"/>
    </location>
</feature>
<evidence type="ECO:0000256" key="11">
    <source>
        <dbReference type="SAM" id="SignalP"/>
    </source>
</evidence>
<dbReference type="InterPro" id="IPR036034">
    <property type="entry name" value="PDZ_sf"/>
</dbReference>
<feature type="binding site" evidence="10">
    <location>
        <begin position="209"/>
        <end position="211"/>
    </location>
    <ligand>
        <name>substrate</name>
    </ligand>
</feature>
<feature type="active site" description="Charge relay system" evidence="9">
    <location>
        <position position="211"/>
    </location>
</feature>
<dbReference type="NCBIfam" id="TIGR02037">
    <property type="entry name" value="degP_htrA_DO"/>
    <property type="match status" value="1"/>
</dbReference>
<dbReference type="SMART" id="SM00228">
    <property type="entry name" value="PDZ"/>
    <property type="match status" value="2"/>
</dbReference>
<accession>A0A545T5D7</accession>
<dbReference type="Pfam" id="PF13180">
    <property type="entry name" value="PDZ_2"/>
    <property type="match status" value="1"/>
</dbReference>
<dbReference type="PANTHER" id="PTHR22939:SF129">
    <property type="entry name" value="SERINE PROTEASE HTRA2, MITOCHONDRIAL"/>
    <property type="match status" value="1"/>
</dbReference>
<evidence type="ECO:0000256" key="1">
    <source>
        <dbReference type="ARBA" id="ARBA00004418"/>
    </source>
</evidence>
<evidence type="ECO:0000256" key="5">
    <source>
        <dbReference type="ARBA" id="ARBA00022737"/>
    </source>
</evidence>
<feature type="signal peptide" evidence="11">
    <location>
        <begin position="1"/>
        <end position="19"/>
    </location>
</feature>
<dbReference type="InterPro" id="IPR001478">
    <property type="entry name" value="PDZ"/>
</dbReference>
<dbReference type="Gene3D" id="2.40.10.120">
    <property type="match status" value="1"/>
</dbReference>
<dbReference type="PANTHER" id="PTHR22939">
    <property type="entry name" value="SERINE PROTEASE FAMILY S1C HTRA-RELATED"/>
    <property type="match status" value="1"/>
</dbReference>
<keyword evidence="8" id="KW-0720">Serine protease</keyword>
<dbReference type="FunFam" id="2.40.10.10:FF:000001">
    <property type="entry name" value="Periplasmic serine protease DegS"/>
    <property type="match status" value="1"/>
</dbReference>
<dbReference type="SUPFAM" id="SSF50156">
    <property type="entry name" value="PDZ domain-like"/>
    <property type="match status" value="2"/>
</dbReference>
<feature type="binding site" evidence="10">
    <location>
        <begin position="227"/>
        <end position="231"/>
    </location>
    <ligand>
        <name>substrate</name>
    </ligand>
</feature>
<keyword evidence="3 13" id="KW-0645">Protease</keyword>
<feature type="domain" description="PDZ" evidence="12">
    <location>
        <begin position="255"/>
        <end position="347"/>
    </location>
</feature>
<dbReference type="GO" id="GO:0006515">
    <property type="term" value="P:protein quality control for misfolded or incompletely synthesized proteins"/>
    <property type="evidence" value="ECO:0007669"/>
    <property type="project" value="TreeGrafter"/>
</dbReference>
<dbReference type="SUPFAM" id="SSF50494">
    <property type="entry name" value="Trypsin-like serine proteases"/>
    <property type="match status" value="1"/>
</dbReference>
<keyword evidence="5" id="KW-0677">Repeat</keyword>
<dbReference type="GO" id="GO:0004252">
    <property type="term" value="F:serine-type endopeptidase activity"/>
    <property type="evidence" value="ECO:0007669"/>
    <property type="project" value="InterPro"/>
</dbReference>
<dbReference type="AlphaFoldDB" id="A0A545T5D7"/>
<keyword evidence="7" id="KW-0378">Hydrolase</keyword>
<evidence type="ECO:0000313" key="14">
    <source>
        <dbReference type="Proteomes" id="UP000317839"/>
    </source>
</evidence>
<feature type="binding site" evidence="10">
    <location>
        <position position="107"/>
    </location>
    <ligand>
        <name>substrate</name>
    </ligand>
</feature>
<comment type="caution">
    <text evidence="13">The sequence shown here is derived from an EMBL/GenBank/DDBJ whole genome shotgun (WGS) entry which is preliminary data.</text>
</comment>
<feature type="chain" id="PRO_5038414678" evidence="11">
    <location>
        <begin position="20"/>
        <end position="450"/>
    </location>
</feature>
<evidence type="ECO:0000256" key="4">
    <source>
        <dbReference type="ARBA" id="ARBA00022729"/>
    </source>
</evidence>
<dbReference type="InterPro" id="IPR041489">
    <property type="entry name" value="PDZ_6"/>
</dbReference>
<proteinExistence type="inferred from homology"/>
<dbReference type="Pfam" id="PF13365">
    <property type="entry name" value="Trypsin_2"/>
    <property type="match status" value="1"/>
</dbReference>
<feature type="domain" description="PDZ" evidence="12">
    <location>
        <begin position="340"/>
        <end position="442"/>
    </location>
</feature>
<dbReference type="PRINTS" id="PR00834">
    <property type="entry name" value="PROTEASES2C"/>
</dbReference>
<comment type="subcellular location">
    <subcellularLocation>
        <location evidence="1">Periplasm</location>
    </subcellularLocation>
</comment>
<evidence type="ECO:0000256" key="6">
    <source>
        <dbReference type="ARBA" id="ARBA00022764"/>
    </source>
</evidence>
<comment type="similarity">
    <text evidence="2">Belongs to the peptidase S1C family.</text>
</comment>
<name>A0A545T5D7_9GAMM</name>
<dbReference type="GO" id="GO:0042597">
    <property type="term" value="C:periplasmic space"/>
    <property type="evidence" value="ECO:0007669"/>
    <property type="project" value="UniProtKB-SubCell"/>
</dbReference>
<evidence type="ECO:0000256" key="8">
    <source>
        <dbReference type="ARBA" id="ARBA00022825"/>
    </source>
</evidence>
<sequence>MYQLSLLVATLVLSTWVNASLPQADPQGRPLPSLSTMLKEVNPAVVNIATFSEQQMSNNPLLNDPFFRRFFNIPEQQPNQQPRKLQRSAGSGVIIDADEGIVVTNYHVIKDSDEIRVSLTDGRHYVAKLLGSDPELDVAVLQIKNENLSEVPLGDSEALEVGDFVVAIGNPFGIGQTVTTGIVSALGRTGLGIEGYENFIQTDASINPGNSGGALVNLNGQLIGINTAIIAPAGGNVGIGFAIPMDMVKSSVEQIIEDGEVKRGQLGIGIQDITVDLQIAFDLKNGQQGVLITGVAEDSEAAKAGLKPDDIIVAIEGEKVISTGNLRSQIGKRKIGDKVKVTFLRDGKEKSLRVKIGDPIQQSASSGNLHRLLDGARFENNTEGRGVVVAELERNSLAAYSGLRPGDIILGANRLRINDMDDFREALRRDDDRILLRVQRGRSSFYVVIQ</sequence>
<evidence type="ECO:0000256" key="10">
    <source>
        <dbReference type="PIRSR" id="PIRSR611782-2"/>
    </source>
</evidence>
<dbReference type="Gene3D" id="2.30.42.10">
    <property type="match status" value="2"/>
</dbReference>
<evidence type="ECO:0000256" key="3">
    <source>
        <dbReference type="ARBA" id="ARBA00022670"/>
    </source>
</evidence>